<evidence type="ECO:0000313" key="3">
    <source>
        <dbReference type="Proteomes" id="UP000828390"/>
    </source>
</evidence>
<feature type="region of interest" description="Disordered" evidence="1">
    <location>
        <begin position="1"/>
        <end position="32"/>
    </location>
</feature>
<gene>
    <name evidence="2" type="ORF">DPMN_010324</name>
</gene>
<dbReference type="AlphaFoldDB" id="A0A9D4S0V3"/>
<reference evidence="2" key="1">
    <citation type="journal article" date="2019" name="bioRxiv">
        <title>The Genome of the Zebra Mussel, Dreissena polymorpha: A Resource for Invasive Species Research.</title>
        <authorList>
            <person name="McCartney M.A."/>
            <person name="Auch B."/>
            <person name="Kono T."/>
            <person name="Mallez S."/>
            <person name="Zhang Y."/>
            <person name="Obille A."/>
            <person name="Becker A."/>
            <person name="Abrahante J.E."/>
            <person name="Garbe J."/>
            <person name="Badalamenti J.P."/>
            <person name="Herman A."/>
            <person name="Mangelson H."/>
            <person name="Liachko I."/>
            <person name="Sullivan S."/>
            <person name="Sone E.D."/>
            <person name="Koren S."/>
            <person name="Silverstein K.A.T."/>
            <person name="Beckman K.B."/>
            <person name="Gohl D.M."/>
        </authorList>
    </citation>
    <scope>NUCLEOTIDE SEQUENCE</scope>
    <source>
        <strain evidence="2">Duluth1</strain>
        <tissue evidence="2">Whole animal</tissue>
    </source>
</reference>
<reference evidence="2" key="2">
    <citation type="submission" date="2020-11" db="EMBL/GenBank/DDBJ databases">
        <authorList>
            <person name="McCartney M.A."/>
            <person name="Auch B."/>
            <person name="Kono T."/>
            <person name="Mallez S."/>
            <person name="Becker A."/>
            <person name="Gohl D.M."/>
            <person name="Silverstein K.A.T."/>
            <person name="Koren S."/>
            <person name="Bechman K.B."/>
            <person name="Herman A."/>
            <person name="Abrahante J.E."/>
            <person name="Garbe J."/>
        </authorList>
    </citation>
    <scope>NUCLEOTIDE SEQUENCE</scope>
    <source>
        <strain evidence="2">Duluth1</strain>
        <tissue evidence="2">Whole animal</tissue>
    </source>
</reference>
<comment type="caution">
    <text evidence="2">The sequence shown here is derived from an EMBL/GenBank/DDBJ whole genome shotgun (WGS) entry which is preliminary data.</text>
</comment>
<dbReference type="EMBL" id="JAIWYP010000001">
    <property type="protein sequence ID" value="KAH3886320.1"/>
    <property type="molecule type" value="Genomic_DNA"/>
</dbReference>
<proteinExistence type="predicted"/>
<protein>
    <submittedName>
        <fullName evidence="2">Uncharacterized protein</fullName>
    </submittedName>
</protein>
<organism evidence="2 3">
    <name type="scientific">Dreissena polymorpha</name>
    <name type="common">Zebra mussel</name>
    <name type="synonym">Mytilus polymorpha</name>
    <dbReference type="NCBI Taxonomy" id="45954"/>
    <lineage>
        <taxon>Eukaryota</taxon>
        <taxon>Metazoa</taxon>
        <taxon>Spiralia</taxon>
        <taxon>Lophotrochozoa</taxon>
        <taxon>Mollusca</taxon>
        <taxon>Bivalvia</taxon>
        <taxon>Autobranchia</taxon>
        <taxon>Heteroconchia</taxon>
        <taxon>Euheterodonta</taxon>
        <taxon>Imparidentia</taxon>
        <taxon>Neoheterodontei</taxon>
        <taxon>Myida</taxon>
        <taxon>Dreissenoidea</taxon>
        <taxon>Dreissenidae</taxon>
        <taxon>Dreissena</taxon>
    </lineage>
</organism>
<dbReference type="Proteomes" id="UP000828390">
    <property type="component" value="Unassembled WGS sequence"/>
</dbReference>
<keyword evidence="3" id="KW-1185">Reference proteome</keyword>
<evidence type="ECO:0000313" key="2">
    <source>
        <dbReference type="EMBL" id="KAH3886320.1"/>
    </source>
</evidence>
<evidence type="ECO:0000256" key="1">
    <source>
        <dbReference type="SAM" id="MobiDB-lite"/>
    </source>
</evidence>
<name>A0A9D4S0V3_DREPO</name>
<feature type="compositionally biased region" description="Polar residues" evidence="1">
    <location>
        <begin position="7"/>
        <end position="27"/>
    </location>
</feature>
<sequence>MAPNCPPLNSSQIPRLTGTPTVASETQPYPAHWHPTVASETQAIPSSLAPKLVASETQAINPAHWQPQLVGPSEPSPYPAHWPQLVASELSHTQLTGTQTVAILNPGITQLTGTQLSAI</sequence>
<accession>A0A9D4S0V3</accession>